<organism evidence="3 4">
    <name type="scientific">Schistosoma mansoni</name>
    <name type="common">Blood fluke</name>
    <dbReference type="NCBI Taxonomy" id="6183"/>
    <lineage>
        <taxon>Eukaryota</taxon>
        <taxon>Metazoa</taxon>
        <taxon>Spiralia</taxon>
        <taxon>Lophotrochozoa</taxon>
        <taxon>Platyhelminthes</taxon>
        <taxon>Trematoda</taxon>
        <taxon>Digenea</taxon>
        <taxon>Strigeidida</taxon>
        <taxon>Schistosomatoidea</taxon>
        <taxon>Schistosomatidae</taxon>
        <taxon>Schistosoma</taxon>
    </lineage>
</organism>
<reference evidence="3" key="1">
    <citation type="journal article" date="2012" name="PLoS Negl. Trop. Dis.">
        <title>A systematically improved high quality genome and transcriptome of the human blood fluke Schistosoma mansoni.</title>
        <authorList>
            <person name="Protasio A.V."/>
            <person name="Tsai I.J."/>
            <person name="Babbage A."/>
            <person name="Nichol S."/>
            <person name="Hunt M."/>
            <person name="Aslett M.A."/>
            <person name="De Silva N."/>
            <person name="Velarde G.S."/>
            <person name="Anderson T.J."/>
            <person name="Clark R.C."/>
            <person name="Davidson C."/>
            <person name="Dillon G.P."/>
            <person name="Holroyd N.E."/>
            <person name="LoVerde P.T."/>
            <person name="Lloyd C."/>
            <person name="McQuillan J."/>
            <person name="Oliveira G."/>
            <person name="Otto T.D."/>
            <person name="Parker-Manuel S.J."/>
            <person name="Quail M.A."/>
            <person name="Wilson R.A."/>
            <person name="Zerlotini A."/>
            <person name="Dunne D.W."/>
            <person name="Berriman M."/>
        </authorList>
    </citation>
    <scope>NUCLEOTIDE SEQUENCE [LARGE SCALE GENOMIC DNA]</scope>
    <source>
        <strain evidence="3">Puerto Rican</strain>
    </source>
</reference>
<keyword evidence="1" id="KW-0597">Phosphoprotein</keyword>
<protein>
    <submittedName>
        <fullName evidence="4">Transmembrane protein</fullName>
    </submittedName>
</protein>
<dbReference type="InParanoid" id="A0A3Q0KSY7"/>
<feature type="transmembrane region" description="Helical" evidence="2">
    <location>
        <begin position="330"/>
        <end position="351"/>
    </location>
</feature>
<keyword evidence="2" id="KW-0472">Membrane</keyword>
<proteinExistence type="predicted"/>
<accession>A0A3Q0KSY7</accession>
<keyword evidence="2" id="KW-1133">Transmembrane helix</keyword>
<dbReference type="PANTHER" id="PTHR16095">
    <property type="entry name" value="TRANSMEMBRANE PROTEIN 143 FAMILY MEMBER"/>
    <property type="match status" value="1"/>
</dbReference>
<evidence type="ECO:0000313" key="3">
    <source>
        <dbReference type="Proteomes" id="UP000008854"/>
    </source>
</evidence>
<evidence type="ECO:0000313" key="4">
    <source>
        <dbReference type="WBParaSite" id="Smp_172490.1"/>
    </source>
</evidence>
<dbReference type="PANTHER" id="PTHR16095:SF11">
    <property type="entry name" value="TRANSMEMBRANE PROTEIN 143"/>
    <property type="match status" value="1"/>
</dbReference>
<feature type="transmembrane region" description="Helical" evidence="2">
    <location>
        <begin position="363"/>
        <end position="384"/>
    </location>
</feature>
<sequence>MKDILRTSYSYLKRKIRPSSISFFPKPTIFSVFRKSRVVDSLDSIRNPPATTQFALKNAYIPLTRRTLVRELLQDSRTVLPSERKSFEKIAVFLDRKLESQFQILQSEFSALSRPLDVSNNSEGTSSFSVDTSSNSNELDREFWLLRRLADIAPIAGFIEIPQHQLQKACNSIKSKHHGLIAYVDPDDYDVLRFWIRGFHPNFNATPACSTIFNLNDSISTQSERKQGTFKKLFIRISQLYNILERSIKRSYSPNIHGYESVDSFTTESDGFYFSRVLMCVRRKNSHNLDLKLFENVPVTGIVRNSTFADNLLYLLPNLRTIPLSKSSRLVILLSTTTAVCCLGVISPIAWLFDSNNYDLVLAWSMAATSCAITTLSIVWVRYWRAQTNLANNLKYMQYLCCQSSGLQSINILLKLAHEQEFKAALLTYALLLRPTDSNTALTPVQLGFRAESWIAKHLSPQSHISLPSSIGSPITGDSPDSQFSGGSGPLFDLSFDANRSLQILRRLDLVRGSESSPNAVSPDTASVDIPNDGLSKSIGLDRLWVTDPLFKESDLNLSKSNEC</sequence>
<evidence type="ECO:0000256" key="1">
    <source>
        <dbReference type="ARBA" id="ARBA00022553"/>
    </source>
</evidence>
<name>A0A3Q0KSY7_SCHMA</name>
<keyword evidence="2" id="KW-0812">Transmembrane</keyword>
<keyword evidence="3" id="KW-1185">Reference proteome</keyword>
<dbReference type="Proteomes" id="UP000008854">
    <property type="component" value="Unassembled WGS sequence"/>
</dbReference>
<dbReference type="ExpressionAtlas" id="A0A3Q0KSY7">
    <property type="expression patterns" value="baseline"/>
</dbReference>
<evidence type="ECO:0000256" key="2">
    <source>
        <dbReference type="SAM" id="Phobius"/>
    </source>
</evidence>
<dbReference type="WBParaSite" id="Smp_172490.1">
    <property type="protein sequence ID" value="Smp_172490.1"/>
    <property type="gene ID" value="Smp_172490"/>
</dbReference>
<dbReference type="AlphaFoldDB" id="A0A3Q0KSY7"/>
<reference evidence="4" key="2">
    <citation type="submission" date="2018-12" db="UniProtKB">
        <authorList>
            <consortium name="WormBaseParasite"/>
        </authorList>
    </citation>
    <scope>IDENTIFICATION</scope>
    <source>
        <strain evidence="4">Puerto Rican</strain>
    </source>
</reference>